<evidence type="ECO:0000313" key="10">
    <source>
        <dbReference type="Proteomes" id="UP000000226"/>
    </source>
</evidence>
<dbReference type="AlphaFoldDB" id="V7BBG1"/>
<keyword evidence="2 5" id="KW-0547">Nucleotide-binding</keyword>
<keyword evidence="1" id="KW-0808">Transferase</keyword>
<dbReference type="STRING" id="3885.V7BBG1"/>
<sequence>MTSWVRGKCLGKGAFGVVNAAVSKADGRVFAVKSVDRGAGLPRQLEALENEIRILKNVASPHVVAYLGDDVTCELGGTASFRNLHLEYMPGGTVADLDRADLDERSVRRYAWCLVSALRDVHARGFVHCDVKGRNVLLSGNRAAAKLADFGAAVEVGASPELLPRGSPMWMAPEVVRRERQGRESDVWSLGCTVIEIVNGKPAWEDRGVDTLSRIGYSDELPEFPSKLSEVGKDFLEKCLRRNWSERWSCDQLLQHPFLVPYAVVESSPRCVLDWVESEFAESEYNDREQERGWLEFNREENSVRNRISKLATVSRVNWETQGWVAVREVELNEESWASTRRSESEDGVNWEFSNVGRYSECWHCGGVNREIEKFDEERNRGGDWICDGHGLEKVGWVMGILSIYSCKTLMRCYLLLLIYLNILWFWVIYGVYLFTAPINWVDCRRN</sequence>
<comment type="similarity">
    <text evidence="6">Belongs to the protein kinase superfamily.</text>
</comment>
<dbReference type="GO" id="GO:0004674">
    <property type="term" value="F:protein serine/threonine kinase activity"/>
    <property type="evidence" value="ECO:0007669"/>
    <property type="project" value="UniProtKB-KW"/>
</dbReference>
<keyword evidence="7" id="KW-0472">Membrane</keyword>
<dbReference type="PANTHER" id="PTHR48011">
    <property type="entry name" value="CCR4-NOT TRANSCRIPTIONAL COMPLEX SUBUNIT CAF120-RELATED"/>
    <property type="match status" value="1"/>
</dbReference>
<dbReference type="InterPro" id="IPR008271">
    <property type="entry name" value="Ser/Thr_kinase_AS"/>
</dbReference>
<dbReference type="GO" id="GO:0007165">
    <property type="term" value="P:signal transduction"/>
    <property type="evidence" value="ECO:0007669"/>
    <property type="project" value="TreeGrafter"/>
</dbReference>
<dbReference type="Gene3D" id="1.10.510.10">
    <property type="entry name" value="Transferase(Phosphotransferase) domain 1"/>
    <property type="match status" value="1"/>
</dbReference>
<dbReference type="FunFam" id="1.10.510.10:FF:001090">
    <property type="entry name" value="Serine threonine protein kinase putative"/>
    <property type="match status" value="1"/>
</dbReference>
<dbReference type="Gramene" id="ESW14183">
    <property type="protein sequence ID" value="ESW14183"/>
    <property type="gene ID" value="PHAVU_008G259700g"/>
</dbReference>
<evidence type="ECO:0000256" key="2">
    <source>
        <dbReference type="ARBA" id="ARBA00022741"/>
    </source>
</evidence>
<evidence type="ECO:0000256" key="4">
    <source>
        <dbReference type="ARBA" id="ARBA00022840"/>
    </source>
</evidence>
<evidence type="ECO:0000256" key="6">
    <source>
        <dbReference type="RuleBase" id="RU000304"/>
    </source>
</evidence>
<dbReference type="EMBL" id="CM002295">
    <property type="protein sequence ID" value="ESW14183.1"/>
    <property type="molecule type" value="Genomic_DNA"/>
</dbReference>
<dbReference type="SUPFAM" id="SSF56112">
    <property type="entry name" value="Protein kinase-like (PK-like)"/>
    <property type="match status" value="1"/>
</dbReference>
<keyword evidence="3" id="KW-0418">Kinase</keyword>
<reference evidence="10" key="1">
    <citation type="journal article" date="2014" name="Nat. Genet.">
        <title>A reference genome for common bean and genome-wide analysis of dual domestications.</title>
        <authorList>
            <person name="Schmutz J."/>
            <person name="McClean P.E."/>
            <person name="Mamidi S."/>
            <person name="Wu G.A."/>
            <person name="Cannon S.B."/>
            <person name="Grimwood J."/>
            <person name="Jenkins J."/>
            <person name="Shu S."/>
            <person name="Song Q."/>
            <person name="Chavarro C."/>
            <person name="Torres-Torres M."/>
            <person name="Geffroy V."/>
            <person name="Moghaddam S.M."/>
            <person name="Gao D."/>
            <person name="Abernathy B."/>
            <person name="Barry K."/>
            <person name="Blair M."/>
            <person name="Brick M.A."/>
            <person name="Chovatia M."/>
            <person name="Gepts P."/>
            <person name="Goodstein D.M."/>
            <person name="Gonzales M."/>
            <person name="Hellsten U."/>
            <person name="Hyten D.L."/>
            <person name="Jia G."/>
            <person name="Kelly J.D."/>
            <person name="Kudrna D."/>
            <person name="Lee R."/>
            <person name="Richard M.M."/>
            <person name="Miklas P.N."/>
            <person name="Osorno J.M."/>
            <person name="Rodrigues J."/>
            <person name="Thareau V."/>
            <person name="Urrea C.A."/>
            <person name="Wang M."/>
            <person name="Yu Y."/>
            <person name="Zhang M."/>
            <person name="Wing R.A."/>
            <person name="Cregan P.B."/>
            <person name="Rokhsar D.S."/>
            <person name="Jackson S.A."/>
        </authorList>
    </citation>
    <scope>NUCLEOTIDE SEQUENCE [LARGE SCALE GENOMIC DNA]</scope>
    <source>
        <strain evidence="10">cv. G19833</strain>
    </source>
</reference>
<evidence type="ECO:0000256" key="3">
    <source>
        <dbReference type="ARBA" id="ARBA00022777"/>
    </source>
</evidence>
<dbReference type="PROSITE" id="PS50011">
    <property type="entry name" value="PROTEIN_KINASE_DOM"/>
    <property type="match status" value="1"/>
</dbReference>
<dbReference type="GO" id="GO:0005524">
    <property type="term" value="F:ATP binding"/>
    <property type="evidence" value="ECO:0007669"/>
    <property type="project" value="UniProtKB-UniRule"/>
</dbReference>
<dbReference type="PANTHER" id="PTHR48011:SF7">
    <property type="entry name" value="F10K1.14 PROTEIN"/>
    <property type="match status" value="1"/>
</dbReference>
<protein>
    <recommendedName>
        <fullName evidence="8">Protein kinase domain-containing protein</fullName>
    </recommendedName>
</protein>
<dbReference type="SMR" id="V7BBG1"/>
<proteinExistence type="inferred from homology"/>
<gene>
    <name evidence="9" type="ORF">PHAVU_008G259700g</name>
</gene>
<keyword evidence="6" id="KW-0723">Serine/threonine-protein kinase</keyword>
<dbReference type="InterPro" id="IPR052751">
    <property type="entry name" value="Plant_MAPKKK"/>
</dbReference>
<dbReference type="CDD" id="cd06606">
    <property type="entry name" value="STKc_MAPKKK"/>
    <property type="match status" value="1"/>
</dbReference>
<evidence type="ECO:0000313" key="9">
    <source>
        <dbReference type="EMBL" id="ESW14183.1"/>
    </source>
</evidence>
<feature type="transmembrane region" description="Helical" evidence="7">
    <location>
        <begin position="414"/>
        <end position="436"/>
    </location>
</feature>
<name>V7BBG1_PHAVU</name>
<organism evidence="9 10">
    <name type="scientific">Phaseolus vulgaris</name>
    <name type="common">Kidney bean</name>
    <name type="synonym">French bean</name>
    <dbReference type="NCBI Taxonomy" id="3885"/>
    <lineage>
        <taxon>Eukaryota</taxon>
        <taxon>Viridiplantae</taxon>
        <taxon>Streptophyta</taxon>
        <taxon>Embryophyta</taxon>
        <taxon>Tracheophyta</taxon>
        <taxon>Spermatophyta</taxon>
        <taxon>Magnoliopsida</taxon>
        <taxon>eudicotyledons</taxon>
        <taxon>Gunneridae</taxon>
        <taxon>Pentapetalae</taxon>
        <taxon>rosids</taxon>
        <taxon>fabids</taxon>
        <taxon>Fabales</taxon>
        <taxon>Fabaceae</taxon>
        <taxon>Papilionoideae</taxon>
        <taxon>50 kb inversion clade</taxon>
        <taxon>NPAAA clade</taxon>
        <taxon>indigoferoid/millettioid clade</taxon>
        <taxon>Phaseoleae</taxon>
        <taxon>Phaseolus</taxon>
    </lineage>
</organism>
<dbReference type="InterPro" id="IPR017441">
    <property type="entry name" value="Protein_kinase_ATP_BS"/>
</dbReference>
<keyword evidence="7" id="KW-1133">Transmembrane helix</keyword>
<evidence type="ECO:0000256" key="1">
    <source>
        <dbReference type="ARBA" id="ARBA00022679"/>
    </source>
</evidence>
<dbReference type="Proteomes" id="UP000000226">
    <property type="component" value="Chromosome 8"/>
</dbReference>
<dbReference type="OMA" id="EWLRGKC"/>
<feature type="domain" description="Protein kinase" evidence="8">
    <location>
        <begin position="4"/>
        <end position="259"/>
    </location>
</feature>
<dbReference type="Pfam" id="PF00069">
    <property type="entry name" value="Pkinase"/>
    <property type="match status" value="1"/>
</dbReference>
<evidence type="ECO:0000256" key="5">
    <source>
        <dbReference type="PROSITE-ProRule" id="PRU10141"/>
    </source>
</evidence>
<dbReference type="PROSITE" id="PS00108">
    <property type="entry name" value="PROTEIN_KINASE_ST"/>
    <property type="match status" value="1"/>
</dbReference>
<accession>V7BBG1</accession>
<dbReference type="OrthoDB" id="275301at2759"/>
<keyword evidence="4 5" id="KW-0067">ATP-binding</keyword>
<dbReference type="InterPro" id="IPR000719">
    <property type="entry name" value="Prot_kinase_dom"/>
</dbReference>
<dbReference type="SMART" id="SM00220">
    <property type="entry name" value="S_TKc"/>
    <property type="match status" value="1"/>
</dbReference>
<keyword evidence="7" id="KW-0812">Transmembrane</keyword>
<feature type="binding site" evidence="5">
    <location>
        <position position="33"/>
    </location>
    <ligand>
        <name>ATP</name>
        <dbReference type="ChEBI" id="CHEBI:30616"/>
    </ligand>
</feature>
<evidence type="ECO:0000259" key="8">
    <source>
        <dbReference type="PROSITE" id="PS50011"/>
    </source>
</evidence>
<dbReference type="PROSITE" id="PS00107">
    <property type="entry name" value="PROTEIN_KINASE_ATP"/>
    <property type="match status" value="1"/>
</dbReference>
<dbReference type="eggNOG" id="KOG0198">
    <property type="taxonomic scope" value="Eukaryota"/>
</dbReference>
<keyword evidence="10" id="KW-1185">Reference proteome</keyword>
<dbReference type="InterPro" id="IPR011009">
    <property type="entry name" value="Kinase-like_dom_sf"/>
</dbReference>
<evidence type="ECO:0000256" key="7">
    <source>
        <dbReference type="SAM" id="Phobius"/>
    </source>
</evidence>